<dbReference type="KEGG" id="ole:K0B96_00805"/>
<evidence type="ECO:0000313" key="4">
    <source>
        <dbReference type="EMBL" id="QYM79187.1"/>
    </source>
</evidence>
<dbReference type="InterPro" id="IPR011032">
    <property type="entry name" value="GroES-like_sf"/>
</dbReference>
<dbReference type="PANTHER" id="PTHR48106">
    <property type="entry name" value="QUINONE OXIDOREDUCTASE PIG3-RELATED"/>
    <property type="match status" value="1"/>
</dbReference>
<sequence>MKAVVISKPGPPEVLMVADRPDPAVGEREVLIRVKAAGVNRADVGQRQGRYPAPAGVAADIPGLEVAGIVEACGRGVARWRPGDAVCALLPGAGYAERAAVDERHCLPVPSVDFAEAAALPEVLFTVWSNVFQRGRLRAGETFLVHGGTSGIGLAALQLAKLFGARAWATAGSDEKCRACERAGADRAINYRTTDFVGAFGHESVDVILDMVGGDYVAKNIALLRPEGRLVFINTMQGAKAEVDFRAVMARRLTLTGSTLRTREPEFKAAVAAELERQVWPLVVAGKFKAQVWKTFPFGEAAAAHRLMESSEHRGKIVLIPERAD</sequence>
<dbReference type="InterPro" id="IPR036291">
    <property type="entry name" value="NAD(P)-bd_dom_sf"/>
</dbReference>
<keyword evidence="5" id="KW-1185">Reference proteome</keyword>
<accession>A0A8F9TX68</accession>
<dbReference type="GO" id="GO:0016651">
    <property type="term" value="F:oxidoreductase activity, acting on NAD(P)H"/>
    <property type="evidence" value="ECO:0007669"/>
    <property type="project" value="TreeGrafter"/>
</dbReference>
<organism evidence="4 5">
    <name type="scientific">Horticoccus luteus</name>
    <dbReference type="NCBI Taxonomy" id="2862869"/>
    <lineage>
        <taxon>Bacteria</taxon>
        <taxon>Pseudomonadati</taxon>
        <taxon>Verrucomicrobiota</taxon>
        <taxon>Opitutia</taxon>
        <taxon>Opitutales</taxon>
        <taxon>Opitutaceae</taxon>
        <taxon>Horticoccus</taxon>
    </lineage>
</organism>
<dbReference type="CDD" id="cd05276">
    <property type="entry name" value="p53_inducible_oxidoreductase"/>
    <property type="match status" value="1"/>
</dbReference>
<reference evidence="4" key="1">
    <citation type="submission" date="2021-08" db="EMBL/GenBank/DDBJ databases">
        <title>Genome of a novel bacterium of the phylum Verrucomicrobia, Oleiharenicola sp. KSB-15.</title>
        <authorList>
            <person name="Chung J.-H."/>
            <person name="Ahn J.-H."/>
            <person name="Yoon Y."/>
            <person name="Kim D.-Y."/>
            <person name="An S.-H."/>
            <person name="Park I."/>
            <person name="Yeon J."/>
        </authorList>
    </citation>
    <scope>NUCLEOTIDE SEQUENCE</scope>
    <source>
        <strain evidence="4">KSB-15</strain>
    </source>
</reference>
<dbReference type="AlphaFoldDB" id="A0A8F9TX68"/>
<evidence type="ECO:0000259" key="3">
    <source>
        <dbReference type="SMART" id="SM00829"/>
    </source>
</evidence>
<dbReference type="Proteomes" id="UP000825051">
    <property type="component" value="Chromosome"/>
</dbReference>
<dbReference type="Gene3D" id="3.90.180.10">
    <property type="entry name" value="Medium-chain alcohol dehydrogenases, catalytic domain"/>
    <property type="match status" value="1"/>
</dbReference>
<dbReference type="InterPro" id="IPR014189">
    <property type="entry name" value="Quinone_OxRdtase_PIG3"/>
</dbReference>
<dbReference type="EMBL" id="CP080507">
    <property type="protein sequence ID" value="QYM79187.1"/>
    <property type="molecule type" value="Genomic_DNA"/>
</dbReference>
<dbReference type="Gene3D" id="3.40.50.720">
    <property type="entry name" value="NAD(P)-binding Rossmann-like Domain"/>
    <property type="match status" value="1"/>
</dbReference>
<dbReference type="InterPro" id="IPR013154">
    <property type="entry name" value="ADH-like_N"/>
</dbReference>
<dbReference type="Pfam" id="PF13602">
    <property type="entry name" value="ADH_zinc_N_2"/>
    <property type="match status" value="1"/>
</dbReference>
<evidence type="ECO:0000256" key="1">
    <source>
        <dbReference type="ARBA" id="ARBA00022857"/>
    </source>
</evidence>
<evidence type="ECO:0000256" key="2">
    <source>
        <dbReference type="ARBA" id="ARBA00023002"/>
    </source>
</evidence>
<dbReference type="RefSeq" id="WP_220162719.1">
    <property type="nucleotide sequence ID" value="NZ_CP080507.1"/>
</dbReference>
<dbReference type="SUPFAM" id="SSF50129">
    <property type="entry name" value="GroES-like"/>
    <property type="match status" value="1"/>
</dbReference>
<dbReference type="InterPro" id="IPR020843">
    <property type="entry name" value="ER"/>
</dbReference>
<dbReference type="Pfam" id="PF08240">
    <property type="entry name" value="ADH_N"/>
    <property type="match status" value="1"/>
</dbReference>
<dbReference type="SMART" id="SM00829">
    <property type="entry name" value="PKS_ER"/>
    <property type="match status" value="1"/>
</dbReference>
<feature type="domain" description="Enoyl reductase (ER)" evidence="3">
    <location>
        <begin position="10"/>
        <end position="319"/>
    </location>
</feature>
<dbReference type="NCBIfam" id="TIGR02824">
    <property type="entry name" value="quinone_pig3"/>
    <property type="match status" value="1"/>
</dbReference>
<dbReference type="GO" id="GO:0070402">
    <property type="term" value="F:NADPH binding"/>
    <property type="evidence" value="ECO:0007669"/>
    <property type="project" value="TreeGrafter"/>
</dbReference>
<keyword evidence="2" id="KW-0560">Oxidoreductase</keyword>
<evidence type="ECO:0000313" key="5">
    <source>
        <dbReference type="Proteomes" id="UP000825051"/>
    </source>
</evidence>
<gene>
    <name evidence="4" type="ORF">K0B96_00805</name>
</gene>
<dbReference type="PANTHER" id="PTHR48106:SF8">
    <property type="entry name" value="OS02G0805600 PROTEIN"/>
    <property type="match status" value="1"/>
</dbReference>
<keyword evidence="1" id="KW-0521">NADP</keyword>
<dbReference type="SUPFAM" id="SSF51735">
    <property type="entry name" value="NAD(P)-binding Rossmann-fold domains"/>
    <property type="match status" value="1"/>
</dbReference>
<name>A0A8F9TX68_9BACT</name>
<proteinExistence type="predicted"/>
<protein>
    <submittedName>
        <fullName evidence="4">NAD(P)H-quinone oxidoreductase</fullName>
    </submittedName>
</protein>